<accession>A0A0K1PU06</accession>
<dbReference type="AlphaFoldDB" id="A0A0K1PU06"/>
<protein>
    <submittedName>
        <fullName evidence="1">Uncharacterized protein</fullName>
    </submittedName>
</protein>
<sequence>MFTLPKRVAFRQEFTGNFVLDRLQRLAQQVNDALNQTNEYVGALPFANGVWVRGFQINTVTSTVTHNLGRVPVGYICTKRNAAVTFGDAVSQPSDQTKQYGLIASGSSVVVDLYFF</sequence>
<dbReference type="STRING" id="1391654.AKJ09_03666"/>
<gene>
    <name evidence="1" type="ORF">AKJ09_03666</name>
</gene>
<evidence type="ECO:0000313" key="1">
    <source>
        <dbReference type="EMBL" id="AKU97002.1"/>
    </source>
</evidence>
<dbReference type="KEGG" id="llu:AKJ09_03666"/>
<name>A0A0K1PU06_9BACT</name>
<proteinExistence type="predicted"/>
<organism evidence="1 2">
    <name type="scientific">Labilithrix luteola</name>
    <dbReference type="NCBI Taxonomy" id="1391654"/>
    <lineage>
        <taxon>Bacteria</taxon>
        <taxon>Pseudomonadati</taxon>
        <taxon>Myxococcota</taxon>
        <taxon>Polyangia</taxon>
        <taxon>Polyangiales</taxon>
        <taxon>Labilitrichaceae</taxon>
        <taxon>Labilithrix</taxon>
    </lineage>
</organism>
<evidence type="ECO:0000313" key="2">
    <source>
        <dbReference type="Proteomes" id="UP000064967"/>
    </source>
</evidence>
<dbReference type="Proteomes" id="UP000064967">
    <property type="component" value="Chromosome"/>
</dbReference>
<reference evidence="1 2" key="1">
    <citation type="submission" date="2015-08" db="EMBL/GenBank/DDBJ databases">
        <authorList>
            <person name="Babu N.S."/>
            <person name="Beckwith C.J."/>
            <person name="Beseler K.G."/>
            <person name="Brison A."/>
            <person name="Carone J.V."/>
            <person name="Caskin T.P."/>
            <person name="Diamond M."/>
            <person name="Durham M.E."/>
            <person name="Foxe J.M."/>
            <person name="Go M."/>
            <person name="Henderson B.A."/>
            <person name="Jones I.B."/>
            <person name="McGettigan J.A."/>
            <person name="Micheletti S.J."/>
            <person name="Nasrallah M.E."/>
            <person name="Ortiz D."/>
            <person name="Piller C.R."/>
            <person name="Privatt S.R."/>
            <person name="Schneider S.L."/>
            <person name="Sharp S."/>
            <person name="Smith T.C."/>
            <person name="Stanton J.D."/>
            <person name="Ullery H.E."/>
            <person name="Wilson R.J."/>
            <person name="Serrano M.G."/>
            <person name="Buck G."/>
            <person name="Lee V."/>
            <person name="Wang Y."/>
            <person name="Carvalho R."/>
            <person name="Voegtly L."/>
            <person name="Shi R."/>
            <person name="Duckworth R."/>
            <person name="Johnson A."/>
            <person name="Loviza R."/>
            <person name="Walstead R."/>
            <person name="Shah Z."/>
            <person name="Kiflezghi M."/>
            <person name="Wade K."/>
            <person name="Ball S.L."/>
            <person name="Bradley K.W."/>
            <person name="Asai D.J."/>
            <person name="Bowman C.A."/>
            <person name="Russell D.A."/>
            <person name="Pope W.H."/>
            <person name="Jacobs-Sera D."/>
            <person name="Hendrix R.W."/>
            <person name="Hatfull G.F."/>
        </authorList>
    </citation>
    <scope>NUCLEOTIDE SEQUENCE [LARGE SCALE GENOMIC DNA]</scope>
    <source>
        <strain evidence="1 2">DSM 27648</strain>
    </source>
</reference>
<keyword evidence="2" id="KW-1185">Reference proteome</keyword>
<dbReference type="EMBL" id="CP012333">
    <property type="protein sequence ID" value="AKU97002.1"/>
    <property type="molecule type" value="Genomic_DNA"/>
</dbReference>
<dbReference type="RefSeq" id="WP_146648217.1">
    <property type="nucleotide sequence ID" value="NZ_CP012333.1"/>
</dbReference>